<organism evidence="1 2">
    <name type="scientific">Janibacter alkaliphilus</name>
    <dbReference type="NCBI Taxonomy" id="1069963"/>
    <lineage>
        <taxon>Bacteria</taxon>
        <taxon>Bacillati</taxon>
        <taxon>Actinomycetota</taxon>
        <taxon>Actinomycetes</taxon>
        <taxon>Micrococcales</taxon>
        <taxon>Intrasporangiaceae</taxon>
        <taxon>Janibacter</taxon>
    </lineage>
</organism>
<gene>
    <name evidence="1" type="ORF">BJY28_002897</name>
</gene>
<evidence type="ECO:0000313" key="1">
    <source>
        <dbReference type="EMBL" id="NYG38428.1"/>
    </source>
</evidence>
<dbReference type="Proteomes" id="UP000592181">
    <property type="component" value="Unassembled WGS sequence"/>
</dbReference>
<accession>A0A852X7N3</accession>
<keyword evidence="2" id="KW-1185">Reference proteome</keyword>
<protein>
    <submittedName>
        <fullName evidence="1">Uncharacterized protein</fullName>
    </submittedName>
</protein>
<evidence type="ECO:0000313" key="2">
    <source>
        <dbReference type="Proteomes" id="UP000592181"/>
    </source>
</evidence>
<sequence length="51" mass="5576">MCTVTTLARTRGVVARAWRVTGVGLARVGGWRARYTCQVTPVEVTVAVRSR</sequence>
<comment type="caution">
    <text evidence="1">The sequence shown here is derived from an EMBL/GenBank/DDBJ whole genome shotgun (WGS) entry which is preliminary data.</text>
</comment>
<dbReference type="EMBL" id="JACBZX010000001">
    <property type="protein sequence ID" value="NYG38428.1"/>
    <property type="molecule type" value="Genomic_DNA"/>
</dbReference>
<dbReference type="AlphaFoldDB" id="A0A852X7N3"/>
<reference evidence="1 2" key="1">
    <citation type="submission" date="2020-07" db="EMBL/GenBank/DDBJ databases">
        <title>Sequencing the genomes of 1000 actinobacteria strains.</title>
        <authorList>
            <person name="Klenk H.-P."/>
        </authorList>
    </citation>
    <scope>NUCLEOTIDE SEQUENCE [LARGE SCALE GENOMIC DNA]</scope>
    <source>
        <strain evidence="1 2">DSM 24723</strain>
    </source>
</reference>
<proteinExistence type="predicted"/>
<name>A0A852X7N3_9MICO</name>